<feature type="region of interest" description="Disordered" evidence="1">
    <location>
        <begin position="35"/>
        <end position="80"/>
    </location>
</feature>
<sequence>MKKKHHAEARSRKIRKQERNLELREREFASICRKYRIEDPGTRSHPEKRIDKDEQDETAGCRKEKQEAFSRKKKNFYLQE</sequence>
<proteinExistence type="predicted"/>
<evidence type="ECO:0000313" key="2">
    <source>
        <dbReference type="EMBL" id="RQD86248.1"/>
    </source>
</evidence>
<organism evidence="2 3">
    <name type="scientific">Methanosalsum natronophilum</name>
    <dbReference type="NCBI Taxonomy" id="768733"/>
    <lineage>
        <taxon>Archaea</taxon>
        <taxon>Methanobacteriati</taxon>
        <taxon>Methanobacteriota</taxon>
        <taxon>Stenosarchaea group</taxon>
        <taxon>Methanomicrobia</taxon>
        <taxon>Methanosarcinales</taxon>
        <taxon>Methanosarcinaceae</taxon>
        <taxon>Methanosalsum</taxon>
    </lineage>
</organism>
<feature type="compositionally biased region" description="Basic residues" evidence="1">
    <location>
        <begin position="71"/>
        <end position="80"/>
    </location>
</feature>
<evidence type="ECO:0000256" key="1">
    <source>
        <dbReference type="SAM" id="MobiDB-lite"/>
    </source>
</evidence>
<protein>
    <submittedName>
        <fullName evidence="2">Uncharacterized protein</fullName>
    </submittedName>
</protein>
<feature type="compositionally biased region" description="Basic and acidic residues" evidence="1">
    <location>
        <begin position="59"/>
        <end position="70"/>
    </location>
</feature>
<gene>
    <name evidence="2" type="ORF">D5R95_04005</name>
</gene>
<feature type="compositionally biased region" description="Basic residues" evidence="1">
    <location>
        <begin position="1"/>
        <end position="16"/>
    </location>
</feature>
<name>A0A3R7WEU0_9EURY</name>
<comment type="caution">
    <text evidence="2">The sequence shown here is derived from an EMBL/GenBank/DDBJ whole genome shotgun (WGS) entry which is preliminary data.</text>
</comment>
<dbReference type="Proteomes" id="UP000284763">
    <property type="component" value="Unassembled WGS sequence"/>
</dbReference>
<reference evidence="2 3" key="1">
    <citation type="submission" date="2018-08" db="EMBL/GenBank/DDBJ databases">
        <title>The metabolism and importance of syntrophic acetate oxidation coupled to methane or sulfide production in haloalkaline environments.</title>
        <authorList>
            <person name="Timmers P.H.A."/>
            <person name="Vavourakis C.D."/>
            <person name="Sorokin D.Y."/>
            <person name="Sinninghe Damste J.S."/>
            <person name="Muyzer G."/>
            <person name="Stams A.J.M."/>
            <person name="Plugge C.M."/>
        </authorList>
    </citation>
    <scope>NUCLEOTIDE SEQUENCE [LARGE SCALE GENOMIC DNA]</scope>
    <source>
        <strain evidence="2">MSAO_Arc3</strain>
    </source>
</reference>
<dbReference type="AlphaFoldDB" id="A0A3R7WEU0"/>
<accession>A0A3R7WEU0</accession>
<feature type="compositionally biased region" description="Basic and acidic residues" evidence="1">
    <location>
        <begin position="35"/>
        <end position="52"/>
    </location>
</feature>
<evidence type="ECO:0000313" key="3">
    <source>
        <dbReference type="Proteomes" id="UP000284763"/>
    </source>
</evidence>
<feature type="region of interest" description="Disordered" evidence="1">
    <location>
        <begin position="1"/>
        <end position="20"/>
    </location>
</feature>
<dbReference type="EMBL" id="QZAB01000266">
    <property type="protein sequence ID" value="RQD86248.1"/>
    <property type="molecule type" value="Genomic_DNA"/>
</dbReference>